<accession>A0A4Y3L496</accession>
<feature type="transmembrane region" description="Helical" evidence="2">
    <location>
        <begin position="6"/>
        <end position="21"/>
    </location>
</feature>
<sequence length="132" mass="14240">MWIKVILLVSISVIALIGLRAPRGARHLALRRITLLAFVLFAAASVLFPEVWNALANAVGVGRGTDLLLYGLILAFLGYMATSYLRFRGLEAQITLLARRIALDEVGVGPVPEQGAVGQEPTVEVERHPATP</sequence>
<dbReference type="AlphaFoldDB" id="A0A4Y3L496"/>
<keyword evidence="2" id="KW-0472">Membrane</keyword>
<organism evidence="3 4">
    <name type="scientific">Cellulomonas cellasea</name>
    <dbReference type="NCBI Taxonomy" id="43670"/>
    <lineage>
        <taxon>Bacteria</taxon>
        <taxon>Bacillati</taxon>
        <taxon>Actinomycetota</taxon>
        <taxon>Actinomycetes</taxon>
        <taxon>Micrococcales</taxon>
        <taxon>Cellulomonadaceae</taxon>
        <taxon>Cellulomonas</taxon>
    </lineage>
</organism>
<keyword evidence="2" id="KW-1133">Transmembrane helix</keyword>
<comment type="caution">
    <text evidence="3">The sequence shown here is derived from an EMBL/GenBank/DDBJ whole genome shotgun (WGS) entry which is preliminary data.</text>
</comment>
<gene>
    <name evidence="3" type="ORF">CCE01nite_38990</name>
</gene>
<protein>
    <recommendedName>
        <fullName evidence="5">DUF2304 domain-containing protein</fullName>
    </recommendedName>
</protein>
<evidence type="ECO:0008006" key="5">
    <source>
        <dbReference type="Google" id="ProtNLM"/>
    </source>
</evidence>
<feature type="transmembrane region" description="Helical" evidence="2">
    <location>
        <begin position="33"/>
        <end position="55"/>
    </location>
</feature>
<feature type="transmembrane region" description="Helical" evidence="2">
    <location>
        <begin position="67"/>
        <end position="87"/>
    </location>
</feature>
<reference evidence="3" key="1">
    <citation type="submission" date="2019-06" db="EMBL/GenBank/DDBJ databases">
        <title>Whole genome shotgun sequence of Cellulomonas cellasea NBRC 3753.</title>
        <authorList>
            <person name="Hosoyama A."/>
            <person name="Uohara A."/>
            <person name="Ohji S."/>
            <person name="Ichikawa N."/>
        </authorList>
    </citation>
    <scope>NUCLEOTIDE SEQUENCE [LARGE SCALE GENOMIC DNA]</scope>
    <source>
        <strain evidence="3">NBRC 3753</strain>
    </source>
</reference>
<dbReference type="EMBL" id="BJLR01000039">
    <property type="protein sequence ID" value="GEA89950.1"/>
    <property type="molecule type" value="Genomic_DNA"/>
</dbReference>
<keyword evidence="4" id="KW-1185">Reference proteome</keyword>
<proteinExistence type="predicted"/>
<dbReference type="InterPro" id="IPR019277">
    <property type="entry name" value="DUF2304"/>
</dbReference>
<dbReference type="Proteomes" id="UP000317046">
    <property type="component" value="Unassembled WGS sequence"/>
</dbReference>
<dbReference type="RefSeq" id="WP_141372886.1">
    <property type="nucleotide sequence ID" value="NZ_BJLR01000039.1"/>
</dbReference>
<evidence type="ECO:0000313" key="4">
    <source>
        <dbReference type="Proteomes" id="UP000317046"/>
    </source>
</evidence>
<evidence type="ECO:0000256" key="2">
    <source>
        <dbReference type="SAM" id="Phobius"/>
    </source>
</evidence>
<dbReference type="Pfam" id="PF10066">
    <property type="entry name" value="DUF2304"/>
    <property type="match status" value="1"/>
</dbReference>
<evidence type="ECO:0000313" key="3">
    <source>
        <dbReference type="EMBL" id="GEA89950.1"/>
    </source>
</evidence>
<keyword evidence="2" id="KW-0812">Transmembrane</keyword>
<name>A0A4Y3L496_9CELL</name>
<evidence type="ECO:0000256" key="1">
    <source>
        <dbReference type="SAM" id="MobiDB-lite"/>
    </source>
</evidence>
<feature type="region of interest" description="Disordered" evidence="1">
    <location>
        <begin position="112"/>
        <end position="132"/>
    </location>
</feature>